<dbReference type="STRING" id="10181.G5B0F9"/>
<keyword evidence="8" id="KW-0807">Transducer</keyword>
<comment type="subcellular location">
    <subcellularLocation>
        <location evidence="1">Cell membrane</location>
        <topology evidence="1">Multi-pass membrane protein</topology>
    </subcellularLocation>
</comment>
<evidence type="ECO:0000313" key="13">
    <source>
        <dbReference type="Proteomes" id="UP000006813"/>
    </source>
</evidence>
<dbReference type="InterPro" id="IPR000725">
    <property type="entry name" value="Olfact_rcpt"/>
</dbReference>
<evidence type="ECO:0000256" key="7">
    <source>
        <dbReference type="ARBA" id="ARBA00023170"/>
    </source>
</evidence>
<dbReference type="EMBL" id="JH167816">
    <property type="protein sequence ID" value="EHB02770.1"/>
    <property type="molecule type" value="Genomic_DNA"/>
</dbReference>
<dbReference type="Pfam" id="PF13853">
    <property type="entry name" value="7tm_4"/>
    <property type="match status" value="1"/>
</dbReference>
<accession>G5B0F9</accession>
<proteinExistence type="predicted"/>
<dbReference type="GO" id="GO:0005886">
    <property type="term" value="C:plasma membrane"/>
    <property type="evidence" value="ECO:0007669"/>
    <property type="project" value="UniProtKB-SubCell"/>
</dbReference>
<evidence type="ECO:0000256" key="8">
    <source>
        <dbReference type="ARBA" id="ARBA00023224"/>
    </source>
</evidence>
<protein>
    <submittedName>
        <fullName evidence="12">Olfactory receptor 2T8</fullName>
    </submittedName>
</protein>
<keyword evidence="3" id="KW-0716">Sensory transduction</keyword>
<keyword evidence="5 10" id="KW-1133">Transmembrane helix</keyword>
<feature type="compositionally biased region" description="Polar residues" evidence="9">
    <location>
        <begin position="149"/>
        <end position="167"/>
    </location>
</feature>
<dbReference type="Proteomes" id="UP000006813">
    <property type="component" value="Unassembled WGS sequence"/>
</dbReference>
<evidence type="ECO:0000256" key="4">
    <source>
        <dbReference type="ARBA" id="ARBA00022692"/>
    </source>
</evidence>
<keyword evidence="4 10" id="KW-0812">Transmembrane</keyword>
<dbReference type="InterPro" id="IPR017452">
    <property type="entry name" value="GPCR_Rhodpsn_7TM"/>
</dbReference>
<organism evidence="12 13">
    <name type="scientific">Heterocephalus glaber</name>
    <name type="common">Naked mole rat</name>
    <dbReference type="NCBI Taxonomy" id="10181"/>
    <lineage>
        <taxon>Eukaryota</taxon>
        <taxon>Metazoa</taxon>
        <taxon>Chordata</taxon>
        <taxon>Craniata</taxon>
        <taxon>Vertebrata</taxon>
        <taxon>Euteleostomi</taxon>
        <taxon>Mammalia</taxon>
        <taxon>Eutheria</taxon>
        <taxon>Euarchontoglires</taxon>
        <taxon>Glires</taxon>
        <taxon>Rodentia</taxon>
        <taxon>Hystricomorpha</taxon>
        <taxon>Bathyergidae</taxon>
        <taxon>Heterocephalus</taxon>
    </lineage>
</organism>
<feature type="region of interest" description="Disordered" evidence="9">
    <location>
        <begin position="142"/>
        <end position="167"/>
    </location>
</feature>
<evidence type="ECO:0000313" key="12">
    <source>
        <dbReference type="EMBL" id="EHB02770.1"/>
    </source>
</evidence>
<dbReference type="OMA" id="YIRCILI"/>
<keyword evidence="7 12" id="KW-0675">Receptor</keyword>
<dbReference type="SUPFAM" id="SSF81321">
    <property type="entry name" value="Family A G protein-coupled receptor-like"/>
    <property type="match status" value="1"/>
</dbReference>
<evidence type="ECO:0000256" key="3">
    <source>
        <dbReference type="ARBA" id="ARBA00022606"/>
    </source>
</evidence>
<gene>
    <name evidence="12" type="ORF">GW7_17330</name>
</gene>
<name>G5B0F9_HETGA</name>
<reference evidence="12 13" key="1">
    <citation type="journal article" date="2011" name="Nature">
        <title>Genome sequencing reveals insights into physiology and longevity of the naked mole rat.</title>
        <authorList>
            <person name="Kim E.B."/>
            <person name="Fang X."/>
            <person name="Fushan A.A."/>
            <person name="Huang Z."/>
            <person name="Lobanov A.V."/>
            <person name="Han L."/>
            <person name="Marino S.M."/>
            <person name="Sun X."/>
            <person name="Turanov A.A."/>
            <person name="Yang P."/>
            <person name="Yim S.H."/>
            <person name="Zhao X."/>
            <person name="Kasaikina M.V."/>
            <person name="Stoletzki N."/>
            <person name="Peng C."/>
            <person name="Polak P."/>
            <person name="Xiong Z."/>
            <person name="Kiezun A."/>
            <person name="Zhu Y."/>
            <person name="Chen Y."/>
            <person name="Kryukov G.V."/>
            <person name="Zhang Q."/>
            <person name="Peshkin L."/>
            <person name="Yang L."/>
            <person name="Bronson R.T."/>
            <person name="Buffenstein R."/>
            <person name="Wang B."/>
            <person name="Han C."/>
            <person name="Li Q."/>
            <person name="Chen L."/>
            <person name="Zhao W."/>
            <person name="Sunyaev S.R."/>
            <person name="Park T.J."/>
            <person name="Zhang G."/>
            <person name="Wang J."/>
            <person name="Gladyshev V.N."/>
        </authorList>
    </citation>
    <scope>NUCLEOTIDE SEQUENCE [LARGE SCALE GENOMIC DNA]</scope>
</reference>
<keyword evidence="2" id="KW-1003">Cell membrane</keyword>
<dbReference type="InParanoid" id="G5B0F9"/>
<dbReference type="Gene3D" id="1.20.1070.10">
    <property type="entry name" value="Rhodopsin 7-helix transmembrane proteins"/>
    <property type="match status" value="1"/>
</dbReference>
<feature type="domain" description="G-protein coupled receptors family 1 profile" evidence="11">
    <location>
        <begin position="1"/>
        <end position="167"/>
    </location>
</feature>
<evidence type="ECO:0000256" key="5">
    <source>
        <dbReference type="ARBA" id="ARBA00022989"/>
    </source>
</evidence>
<dbReference type="AlphaFoldDB" id="G5B0F9"/>
<evidence type="ECO:0000256" key="9">
    <source>
        <dbReference type="SAM" id="MobiDB-lite"/>
    </source>
</evidence>
<feature type="transmembrane region" description="Helical" evidence="10">
    <location>
        <begin position="82"/>
        <end position="109"/>
    </location>
</feature>
<evidence type="ECO:0000256" key="10">
    <source>
        <dbReference type="SAM" id="Phobius"/>
    </source>
</evidence>
<dbReference type="PANTHER" id="PTHR26453">
    <property type="entry name" value="OLFACTORY RECEPTOR"/>
    <property type="match status" value="1"/>
</dbReference>
<dbReference type="GO" id="GO:0004984">
    <property type="term" value="F:olfactory receptor activity"/>
    <property type="evidence" value="ECO:0007669"/>
    <property type="project" value="InterPro"/>
</dbReference>
<dbReference type="PROSITE" id="PS50262">
    <property type="entry name" value="G_PROTEIN_RECEP_F1_2"/>
    <property type="match status" value="1"/>
</dbReference>
<evidence type="ECO:0000256" key="6">
    <source>
        <dbReference type="ARBA" id="ARBA00023136"/>
    </source>
</evidence>
<dbReference type="GO" id="GO:0007186">
    <property type="term" value="P:G protein-coupled receptor signaling pathway"/>
    <property type="evidence" value="ECO:0007669"/>
    <property type="project" value="InterPro"/>
</dbReference>
<evidence type="ECO:0000256" key="2">
    <source>
        <dbReference type="ARBA" id="ARBA00022475"/>
    </source>
</evidence>
<dbReference type="PRINTS" id="PR00245">
    <property type="entry name" value="OLFACTORYR"/>
</dbReference>
<evidence type="ECO:0000259" key="11">
    <source>
        <dbReference type="PROSITE" id="PS50262"/>
    </source>
</evidence>
<evidence type="ECO:0000256" key="1">
    <source>
        <dbReference type="ARBA" id="ARBA00004651"/>
    </source>
</evidence>
<sequence length="167" mass="18459">MSYDCYVAVCQPLRYPSLMSGQLCLQINVGSWFLGPADGLMQAATTLSFTYCSTQDIEHFFCEAPTLVCLACSDTSVSENVMYIRCILILLIPLSLILMFYSFILAAVLHMHSTEAHKKALPPAPPTWPQWDSFMSLPSSPSCDPHPTGQVTTKRWCQPSTPSSPLC</sequence>
<keyword evidence="6 10" id="KW-0472">Membrane</keyword>